<dbReference type="GO" id="GO:0005267">
    <property type="term" value="F:potassium channel activity"/>
    <property type="evidence" value="ECO:0007669"/>
    <property type="project" value="UniProtKB-KW"/>
</dbReference>
<evidence type="ECO:0000313" key="14">
    <source>
        <dbReference type="Proteomes" id="UP000198620"/>
    </source>
</evidence>
<sequence>MEMILLALHHLIPVFISYVLSLVYVGIYWNNHHHLFHAVQEDKWTHSVGQSAPAFLAFSSPICHRLDGRKSLFHIAGRFMARFC</sequence>
<comment type="subcellular location">
    <subcellularLocation>
        <location evidence="1">Membrane</location>
        <topology evidence="1">Multi-pass membrane protein</topology>
    </subcellularLocation>
</comment>
<dbReference type="GO" id="GO:0016020">
    <property type="term" value="C:membrane"/>
    <property type="evidence" value="ECO:0007669"/>
    <property type="project" value="UniProtKB-SubCell"/>
</dbReference>
<dbReference type="RefSeq" id="WP_281245906.1">
    <property type="nucleotide sequence ID" value="NZ_FOBH01000010.1"/>
</dbReference>
<keyword evidence="5" id="KW-0812">Transmembrane</keyword>
<evidence type="ECO:0000256" key="2">
    <source>
        <dbReference type="ARBA" id="ARBA00006920"/>
    </source>
</evidence>
<accession>A0A1H7PWE7</accession>
<evidence type="ECO:0000256" key="3">
    <source>
        <dbReference type="ARBA" id="ARBA00022448"/>
    </source>
</evidence>
<evidence type="ECO:0000256" key="5">
    <source>
        <dbReference type="ARBA" id="ARBA00022692"/>
    </source>
</evidence>
<dbReference type="EMBL" id="FOBH01000010">
    <property type="protein sequence ID" value="SEL40062.1"/>
    <property type="molecule type" value="Genomic_DNA"/>
</dbReference>
<gene>
    <name evidence="13" type="ORF">SAMN05216387_11036</name>
</gene>
<dbReference type="STRING" id="1233.SAMN05216387_11036"/>
<keyword evidence="11" id="KW-0407">Ion channel</keyword>
<proteinExistence type="inferred from homology"/>
<evidence type="ECO:0000256" key="4">
    <source>
        <dbReference type="ARBA" id="ARBA00022538"/>
    </source>
</evidence>
<evidence type="ECO:0000256" key="9">
    <source>
        <dbReference type="ARBA" id="ARBA00023065"/>
    </source>
</evidence>
<dbReference type="GO" id="GO:0015252">
    <property type="term" value="F:proton channel activity"/>
    <property type="evidence" value="ECO:0007669"/>
    <property type="project" value="InterPro"/>
</dbReference>
<name>A0A1H7PWE7_9PROT</name>
<evidence type="ECO:0000256" key="8">
    <source>
        <dbReference type="ARBA" id="ARBA00022989"/>
    </source>
</evidence>
<comment type="catalytic activity">
    <reaction evidence="12">
        <text>K(+)(in) = K(+)(out)</text>
        <dbReference type="Rhea" id="RHEA:29463"/>
        <dbReference type="ChEBI" id="CHEBI:29103"/>
    </reaction>
</comment>
<evidence type="ECO:0000313" key="13">
    <source>
        <dbReference type="EMBL" id="SEL40062.1"/>
    </source>
</evidence>
<comment type="similarity">
    <text evidence="2">Belongs to the TMEM175 family.</text>
</comment>
<organism evidence="13 14">
    <name type="scientific">Nitrosovibrio tenuis</name>
    <dbReference type="NCBI Taxonomy" id="1233"/>
    <lineage>
        <taxon>Bacteria</taxon>
        <taxon>Pseudomonadati</taxon>
        <taxon>Pseudomonadota</taxon>
        <taxon>Betaproteobacteria</taxon>
        <taxon>Nitrosomonadales</taxon>
        <taxon>Nitrosomonadaceae</taxon>
        <taxon>Nitrosovibrio</taxon>
    </lineage>
</organism>
<keyword evidence="14" id="KW-1185">Reference proteome</keyword>
<keyword evidence="9" id="KW-0406">Ion transport</keyword>
<evidence type="ECO:0000256" key="12">
    <source>
        <dbReference type="ARBA" id="ARBA00034430"/>
    </source>
</evidence>
<dbReference type="InterPro" id="IPR010617">
    <property type="entry name" value="TMEM175-like"/>
</dbReference>
<keyword evidence="6" id="KW-0631">Potassium channel</keyword>
<keyword evidence="7" id="KW-0630">Potassium</keyword>
<reference evidence="13 14" key="1">
    <citation type="submission" date="2016-10" db="EMBL/GenBank/DDBJ databases">
        <authorList>
            <person name="de Groot N.N."/>
        </authorList>
    </citation>
    <scope>NUCLEOTIDE SEQUENCE [LARGE SCALE GENOMIC DNA]</scope>
    <source>
        <strain evidence="13 14">Nv1</strain>
    </source>
</reference>
<dbReference type="Proteomes" id="UP000198620">
    <property type="component" value="Unassembled WGS sequence"/>
</dbReference>
<keyword evidence="8" id="KW-1133">Transmembrane helix</keyword>
<protein>
    <submittedName>
        <fullName evidence="13">Uncharacterized protein</fullName>
    </submittedName>
</protein>
<evidence type="ECO:0000256" key="6">
    <source>
        <dbReference type="ARBA" id="ARBA00022826"/>
    </source>
</evidence>
<dbReference type="Pfam" id="PF06736">
    <property type="entry name" value="TMEM175"/>
    <property type="match status" value="1"/>
</dbReference>
<evidence type="ECO:0000256" key="1">
    <source>
        <dbReference type="ARBA" id="ARBA00004141"/>
    </source>
</evidence>
<keyword evidence="3" id="KW-0813">Transport</keyword>
<evidence type="ECO:0000256" key="11">
    <source>
        <dbReference type="ARBA" id="ARBA00023303"/>
    </source>
</evidence>
<keyword evidence="4" id="KW-0633">Potassium transport</keyword>
<keyword evidence="10" id="KW-0472">Membrane</keyword>
<dbReference type="AlphaFoldDB" id="A0A1H7PWE7"/>
<evidence type="ECO:0000256" key="7">
    <source>
        <dbReference type="ARBA" id="ARBA00022958"/>
    </source>
</evidence>
<evidence type="ECO:0000256" key="10">
    <source>
        <dbReference type="ARBA" id="ARBA00023136"/>
    </source>
</evidence>